<keyword evidence="5" id="KW-1185">Reference proteome</keyword>
<evidence type="ECO:0000256" key="3">
    <source>
        <dbReference type="SAM" id="MobiDB-lite"/>
    </source>
</evidence>
<dbReference type="Proteomes" id="UP000241394">
    <property type="component" value="Chromosome LG26"/>
</dbReference>
<dbReference type="PANTHER" id="PTHR33142">
    <property type="entry name" value="CYCLIN-DEPENDENT PROTEIN KINASE INHIBITOR SMR13"/>
    <property type="match status" value="1"/>
</dbReference>
<sequence>MASSRRRRTTKPRRTKYKNEEKPVNLAFKSATSTDDSPESCSTESNSFDHVSSSGCSTPKGPRFQIPRILTCPPAPKKRRVLSDCSLKRVPIAFFAPPDIELFFLFALRDSVA</sequence>
<dbReference type="PANTHER" id="PTHR33142:SF8">
    <property type="entry name" value="CYCLIN-DEPENDENT PROTEIN KINASE INHIBITOR SMR9"/>
    <property type="match status" value="1"/>
</dbReference>
<protein>
    <submittedName>
        <fullName evidence="4">Voltage-dependent R-type calcium channel subunit alpha-1E like</fullName>
    </submittedName>
</protein>
<evidence type="ECO:0000256" key="1">
    <source>
        <dbReference type="ARBA" id="ARBA00023013"/>
    </source>
</evidence>
<dbReference type="InterPro" id="IPR040389">
    <property type="entry name" value="SMR"/>
</dbReference>
<dbReference type="AlphaFoldDB" id="A0A2R6PFM8"/>
<feature type="compositionally biased region" description="Polar residues" evidence="3">
    <location>
        <begin position="30"/>
        <end position="57"/>
    </location>
</feature>
<dbReference type="GO" id="GO:0005634">
    <property type="term" value="C:nucleus"/>
    <property type="evidence" value="ECO:0007669"/>
    <property type="project" value="TreeGrafter"/>
</dbReference>
<dbReference type="InParanoid" id="A0A2R6PFM8"/>
<dbReference type="GO" id="GO:0032875">
    <property type="term" value="P:regulation of DNA endoreduplication"/>
    <property type="evidence" value="ECO:0007669"/>
    <property type="project" value="InterPro"/>
</dbReference>
<name>A0A2R6PFM8_ACTCC</name>
<reference evidence="4 5" key="1">
    <citation type="submission" date="2017-07" db="EMBL/GenBank/DDBJ databases">
        <title>An improved, manually edited Actinidia chinensis var. chinensis (kiwifruit) genome highlights the challenges associated with draft genomes and gene prediction in plants.</title>
        <authorList>
            <person name="Pilkington S."/>
            <person name="Crowhurst R."/>
            <person name="Hilario E."/>
            <person name="Nardozza S."/>
            <person name="Fraser L."/>
            <person name="Peng Y."/>
            <person name="Gunaseelan K."/>
            <person name="Simpson R."/>
            <person name="Tahir J."/>
            <person name="Deroles S."/>
            <person name="Templeton K."/>
            <person name="Luo Z."/>
            <person name="Davy M."/>
            <person name="Cheng C."/>
            <person name="Mcneilage M."/>
            <person name="Scaglione D."/>
            <person name="Liu Y."/>
            <person name="Zhang Q."/>
            <person name="Datson P."/>
            <person name="De Silva N."/>
            <person name="Gardiner S."/>
            <person name="Bassett H."/>
            <person name="Chagne D."/>
            <person name="Mccallum J."/>
            <person name="Dzierzon H."/>
            <person name="Deng C."/>
            <person name="Wang Y.-Y."/>
            <person name="Barron N."/>
            <person name="Manako K."/>
            <person name="Bowen J."/>
            <person name="Foster T."/>
            <person name="Erridge Z."/>
            <person name="Tiffin H."/>
            <person name="Waite C."/>
            <person name="Davies K."/>
            <person name="Grierson E."/>
            <person name="Laing W."/>
            <person name="Kirk R."/>
            <person name="Chen X."/>
            <person name="Wood M."/>
            <person name="Montefiori M."/>
            <person name="Brummell D."/>
            <person name="Schwinn K."/>
            <person name="Catanach A."/>
            <person name="Fullerton C."/>
            <person name="Li D."/>
            <person name="Meiyalaghan S."/>
            <person name="Nieuwenhuizen N."/>
            <person name="Read N."/>
            <person name="Prakash R."/>
            <person name="Hunter D."/>
            <person name="Zhang H."/>
            <person name="Mckenzie M."/>
            <person name="Knabel M."/>
            <person name="Harris A."/>
            <person name="Allan A."/>
            <person name="Chen A."/>
            <person name="Janssen B."/>
            <person name="Plunkett B."/>
            <person name="Dwamena C."/>
            <person name="Voogd C."/>
            <person name="Leif D."/>
            <person name="Lafferty D."/>
            <person name="Souleyre E."/>
            <person name="Varkonyi-Gasic E."/>
            <person name="Gambi F."/>
            <person name="Hanley J."/>
            <person name="Yao J.-L."/>
            <person name="Cheung J."/>
            <person name="David K."/>
            <person name="Warren B."/>
            <person name="Marsh K."/>
            <person name="Snowden K."/>
            <person name="Lin-Wang K."/>
            <person name="Brian L."/>
            <person name="Martinez-Sanchez M."/>
            <person name="Wang M."/>
            <person name="Ileperuma N."/>
            <person name="Macnee N."/>
            <person name="Campin R."/>
            <person name="Mcatee P."/>
            <person name="Drummond R."/>
            <person name="Espley R."/>
            <person name="Ireland H."/>
            <person name="Wu R."/>
            <person name="Atkinson R."/>
            <person name="Karunairetnam S."/>
            <person name="Bulley S."/>
            <person name="Chunkath S."/>
            <person name="Hanley Z."/>
            <person name="Storey R."/>
            <person name="Thrimawithana A."/>
            <person name="Thomson S."/>
            <person name="David C."/>
            <person name="Testolin R."/>
        </authorList>
    </citation>
    <scope>NUCLEOTIDE SEQUENCE [LARGE SCALE GENOMIC DNA]</scope>
    <source>
        <strain evidence="5">cv. Red5</strain>
        <tissue evidence="4">Young leaf</tissue>
    </source>
</reference>
<evidence type="ECO:0000313" key="4">
    <source>
        <dbReference type="EMBL" id="PSR90191.1"/>
    </source>
</evidence>
<gene>
    <name evidence="4" type="ORF">CEY00_Acc30389</name>
</gene>
<proteinExistence type="predicted"/>
<dbReference type="FunCoup" id="A0A2R6PFM8">
    <property type="interactions" value="7"/>
</dbReference>
<dbReference type="OMA" id="KRVPIAF"/>
<evidence type="ECO:0000256" key="2">
    <source>
        <dbReference type="ARBA" id="ARBA00023306"/>
    </source>
</evidence>
<dbReference type="OrthoDB" id="1840446at2759"/>
<feature type="region of interest" description="Disordered" evidence="3">
    <location>
        <begin position="1"/>
        <end position="62"/>
    </location>
</feature>
<dbReference type="EMBL" id="NKQK01000026">
    <property type="protein sequence ID" value="PSR90191.1"/>
    <property type="molecule type" value="Genomic_DNA"/>
</dbReference>
<keyword evidence="1" id="KW-0649">Protein kinase inhibitor</keyword>
<keyword evidence="2" id="KW-0131">Cell cycle</keyword>
<dbReference type="GO" id="GO:0004860">
    <property type="term" value="F:protein kinase inhibitor activity"/>
    <property type="evidence" value="ECO:0007669"/>
    <property type="project" value="UniProtKB-KW"/>
</dbReference>
<organism evidence="4 5">
    <name type="scientific">Actinidia chinensis var. chinensis</name>
    <name type="common">Chinese soft-hair kiwi</name>
    <dbReference type="NCBI Taxonomy" id="1590841"/>
    <lineage>
        <taxon>Eukaryota</taxon>
        <taxon>Viridiplantae</taxon>
        <taxon>Streptophyta</taxon>
        <taxon>Embryophyta</taxon>
        <taxon>Tracheophyta</taxon>
        <taxon>Spermatophyta</taxon>
        <taxon>Magnoliopsida</taxon>
        <taxon>eudicotyledons</taxon>
        <taxon>Gunneridae</taxon>
        <taxon>Pentapetalae</taxon>
        <taxon>asterids</taxon>
        <taxon>Ericales</taxon>
        <taxon>Actinidiaceae</taxon>
        <taxon>Actinidia</taxon>
    </lineage>
</organism>
<feature type="compositionally biased region" description="Basic residues" evidence="3">
    <location>
        <begin position="1"/>
        <end position="16"/>
    </location>
</feature>
<evidence type="ECO:0000313" key="5">
    <source>
        <dbReference type="Proteomes" id="UP000241394"/>
    </source>
</evidence>
<reference evidence="5" key="2">
    <citation type="journal article" date="2018" name="BMC Genomics">
        <title>A manually annotated Actinidia chinensis var. chinensis (kiwifruit) genome highlights the challenges associated with draft genomes and gene prediction in plants.</title>
        <authorList>
            <person name="Pilkington S.M."/>
            <person name="Crowhurst R."/>
            <person name="Hilario E."/>
            <person name="Nardozza S."/>
            <person name="Fraser L."/>
            <person name="Peng Y."/>
            <person name="Gunaseelan K."/>
            <person name="Simpson R."/>
            <person name="Tahir J."/>
            <person name="Deroles S.C."/>
            <person name="Templeton K."/>
            <person name="Luo Z."/>
            <person name="Davy M."/>
            <person name="Cheng C."/>
            <person name="McNeilage M."/>
            <person name="Scaglione D."/>
            <person name="Liu Y."/>
            <person name="Zhang Q."/>
            <person name="Datson P."/>
            <person name="De Silva N."/>
            <person name="Gardiner S.E."/>
            <person name="Bassett H."/>
            <person name="Chagne D."/>
            <person name="McCallum J."/>
            <person name="Dzierzon H."/>
            <person name="Deng C."/>
            <person name="Wang Y.Y."/>
            <person name="Barron L."/>
            <person name="Manako K."/>
            <person name="Bowen J."/>
            <person name="Foster T.M."/>
            <person name="Erridge Z.A."/>
            <person name="Tiffin H."/>
            <person name="Waite C.N."/>
            <person name="Davies K.M."/>
            <person name="Grierson E.P."/>
            <person name="Laing W.A."/>
            <person name="Kirk R."/>
            <person name="Chen X."/>
            <person name="Wood M."/>
            <person name="Montefiori M."/>
            <person name="Brummell D.A."/>
            <person name="Schwinn K.E."/>
            <person name="Catanach A."/>
            <person name="Fullerton C."/>
            <person name="Li D."/>
            <person name="Meiyalaghan S."/>
            <person name="Nieuwenhuizen N."/>
            <person name="Read N."/>
            <person name="Prakash R."/>
            <person name="Hunter D."/>
            <person name="Zhang H."/>
            <person name="McKenzie M."/>
            <person name="Knabel M."/>
            <person name="Harris A."/>
            <person name="Allan A.C."/>
            <person name="Gleave A."/>
            <person name="Chen A."/>
            <person name="Janssen B.J."/>
            <person name="Plunkett B."/>
            <person name="Ampomah-Dwamena C."/>
            <person name="Voogd C."/>
            <person name="Leif D."/>
            <person name="Lafferty D."/>
            <person name="Souleyre E.J.F."/>
            <person name="Varkonyi-Gasic E."/>
            <person name="Gambi F."/>
            <person name="Hanley J."/>
            <person name="Yao J.L."/>
            <person name="Cheung J."/>
            <person name="David K.M."/>
            <person name="Warren B."/>
            <person name="Marsh K."/>
            <person name="Snowden K.C."/>
            <person name="Lin-Wang K."/>
            <person name="Brian L."/>
            <person name="Martinez-Sanchez M."/>
            <person name="Wang M."/>
            <person name="Ileperuma N."/>
            <person name="Macnee N."/>
            <person name="Campin R."/>
            <person name="McAtee P."/>
            <person name="Drummond R.S.M."/>
            <person name="Espley R.V."/>
            <person name="Ireland H.S."/>
            <person name="Wu R."/>
            <person name="Atkinson R.G."/>
            <person name="Karunairetnam S."/>
            <person name="Bulley S."/>
            <person name="Chunkath S."/>
            <person name="Hanley Z."/>
            <person name="Storey R."/>
            <person name="Thrimawithana A.H."/>
            <person name="Thomson S."/>
            <person name="David C."/>
            <person name="Testolin R."/>
            <person name="Huang H."/>
            <person name="Hellens R.P."/>
            <person name="Schaffer R.J."/>
        </authorList>
    </citation>
    <scope>NUCLEOTIDE SEQUENCE [LARGE SCALE GENOMIC DNA]</scope>
    <source>
        <strain evidence="5">cv. Red5</strain>
    </source>
</reference>
<dbReference type="Gramene" id="PSR90191">
    <property type="protein sequence ID" value="PSR90191"/>
    <property type="gene ID" value="CEY00_Acc30389"/>
</dbReference>
<accession>A0A2R6PFM8</accession>
<comment type="caution">
    <text evidence="4">The sequence shown here is derived from an EMBL/GenBank/DDBJ whole genome shotgun (WGS) entry which is preliminary data.</text>
</comment>